<keyword evidence="1 5" id="KW-0732">Signal</keyword>
<evidence type="ECO:0000313" key="7">
    <source>
        <dbReference type="EMBL" id="SJL83173.1"/>
    </source>
</evidence>
<dbReference type="STRING" id="1918946.VPAL9027_01122"/>
<evidence type="ECO:0000313" key="8">
    <source>
        <dbReference type="Proteomes" id="UP000189475"/>
    </source>
</evidence>
<name>A0A1R4B2P4_9VIBR</name>
<dbReference type="InterPro" id="IPR036328">
    <property type="entry name" value="MliC_sf"/>
</dbReference>
<dbReference type="Gene3D" id="2.40.128.200">
    <property type="match status" value="1"/>
</dbReference>
<organism evidence="7 8">
    <name type="scientific">Vibrio palustris</name>
    <dbReference type="NCBI Taxonomy" id="1918946"/>
    <lineage>
        <taxon>Bacteria</taxon>
        <taxon>Pseudomonadati</taxon>
        <taxon>Pseudomonadota</taxon>
        <taxon>Gammaproteobacteria</taxon>
        <taxon>Vibrionales</taxon>
        <taxon>Vibrionaceae</taxon>
        <taxon>Vibrio</taxon>
    </lineage>
</organism>
<reference evidence="7 8" key="1">
    <citation type="submission" date="2017-02" db="EMBL/GenBank/DDBJ databases">
        <authorList>
            <person name="Peterson S.W."/>
        </authorList>
    </citation>
    <scope>NUCLEOTIDE SEQUENCE [LARGE SCALE GENOMIC DNA]</scope>
    <source>
        <strain evidence="7 8">CECT 9027</strain>
    </source>
</reference>
<evidence type="ECO:0000256" key="3">
    <source>
        <dbReference type="ARBA" id="ARBA00023139"/>
    </source>
</evidence>
<dbReference type="SUPFAM" id="SSF141488">
    <property type="entry name" value="YdhA-like"/>
    <property type="match status" value="1"/>
</dbReference>
<dbReference type="Pfam" id="PF09864">
    <property type="entry name" value="MliC"/>
    <property type="match status" value="1"/>
</dbReference>
<dbReference type="AlphaFoldDB" id="A0A1R4B2P4"/>
<dbReference type="InterPro" id="IPR018660">
    <property type="entry name" value="MliC"/>
</dbReference>
<dbReference type="Proteomes" id="UP000189475">
    <property type="component" value="Unassembled WGS sequence"/>
</dbReference>
<evidence type="ECO:0000256" key="1">
    <source>
        <dbReference type="ARBA" id="ARBA00022729"/>
    </source>
</evidence>
<gene>
    <name evidence="7" type="ORF">VPAL9027_01122</name>
</gene>
<keyword evidence="8" id="KW-1185">Reference proteome</keyword>
<dbReference type="RefSeq" id="WP_077313079.1">
    <property type="nucleotide sequence ID" value="NZ_AP024887.1"/>
</dbReference>
<accession>A0A1R4B2P4</accession>
<keyword evidence="3" id="KW-0564">Palmitate</keyword>
<sequence length="113" mass="12057">MIWNNSSMIAMLAMSSLGLTGCVEVGSSSAPLDSDTSIPHAVTYHCGSLDDVYVQYTDSDVIALSTQTDTTVLQGAESASGARYIGESIEFWAKDNSALLTIDNTLYHCVQAR</sequence>
<protein>
    <submittedName>
        <fullName evidence="7">Membrane-bound lysozyme-inhibitor of c-type lysozyme</fullName>
    </submittedName>
</protein>
<evidence type="ECO:0000256" key="5">
    <source>
        <dbReference type="SAM" id="SignalP"/>
    </source>
</evidence>
<dbReference type="EMBL" id="FUFT01000002">
    <property type="protein sequence ID" value="SJL83173.1"/>
    <property type="molecule type" value="Genomic_DNA"/>
</dbReference>
<evidence type="ECO:0000259" key="6">
    <source>
        <dbReference type="Pfam" id="PF09864"/>
    </source>
</evidence>
<keyword evidence="4" id="KW-0449">Lipoprotein</keyword>
<proteinExistence type="predicted"/>
<evidence type="ECO:0000256" key="2">
    <source>
        <dbReference type="ARBA" id="ARBA00023136"/>
    </source>
</evidence>
<feature type="domain" description="C-type lysozyme inhibitor" evidence="6">
    <location>
        <begin position="44"/>
        <end position="103"/>
    </location>
</feature>
<evidence type="ECO:0000256" key="4">
    <source>
        <dbReference type="ARBA" id="ARBA00023288"/>
    </source>
</evidence>
<keyword evidence="2" id="KW-0472">Membrane</keyword>
<feature type="chain" id="PRO_5012774455" evidence="5">
    <location>
        <begin position="22"/>
        <end position="113"/>
    </location>
</feature>
<feature type="signal peptide" evidence="5">
    <location>
        <begin position="1"/>
        <end position="21"/>
    </location>
</feature>
<dbReference type="OrthoDB" id="26727at2"/>